<dbReference type="EMBL" id="BARV01033818">
    <property type="protein sequence ID" value="GAI54255.1"/>
    <property type="molecule type" value="Genomic_DNA"/>
</dbReference>
<feature type="non-terminal residue" evidence="1">
    <location>
        <position position="30"/>
    </location>
</feature>
<comment type="caution">
    <text evidence="1">The sequence shown here is derived from an EMBL/GenBank/DDBJ whole genome shotgun (WGS) entry which is preliminary data.</text>
</comment>
<sequence>MSKLEKILKNNLSEKQQEIVFNKKGKFVVR</sequence>
<reference evidence="1" key="1">
    <citation type="journal article" date="2014" name="Front. Microbiol.">
        <title>High frequency of phylogenetically diverse reductive dehalogenase-homologous genes in deep subseafloor sedimentary metagenomes.</title>
        <authorList>
            <person name="Kawai M."/>
            <person name="Futagami T."/>
            <person name="Toyoda A."/>
            <person name="Takaki Y."/>
            <person name="Nishi S."/>
            <person name="Hori S."/>
            <person name="Arai W."/>
            <person name="Tsubouchi T."/>
            <person name="Morono Y."/>
            <person name="Uchiyama I."/>
            <person name="Ito T."/>
            <person name="Fujiyama A."/>
            <person name="Inagaki F."/>
            <person name="Takami H."/>
        </authorList>
    </citation>
    <scope>NUCLEOTIDE SEQUENCE</scope>
    <source>
        <strain evidence="1">Expedition CK06-06</strain>
    </source>
</reference>
<organism evidence="1">
    <name type="scientific">marine sediment metagenome</name>
    <dbReference type="NCBI Taxonomy" id="412755"/>
    <lineage>
        <taxon>unclassified sequences</taxon>
        <taxon>metagenomes</taxon>
        <taxon>ecological metagenomes</taxon>
    </lineage>
</organism>
<evidence type="ECO:0000313" key="1">
    <source>
        <dbReference type="EMBL" id="GAI54255.1"/>
    </source>
</evidence>
<protein>
    <submittedName>
        <fullName evidence="1">Uncharacterized protein</fullName>
    </submittedName>
</protein>
<name>X1QTM5_9ZZZZ</name>
<accession>X1QTM5</accession>
<dbReference type="AlphaFoldDB" id="X1QTM5"/>
<proteinExistence type="predicted"/>
<gene>
    <name evidence="1" type="ORF">S06H3_53093</name>
</gene>